<organism evidence="5 6">
    <name type="scientific">Acinetobacter faecalis</name>
    <dbReference type="NCBI Taxonomy" id="2665161"/>
    <lineage>
        <taxon>Bacteria</taxon>
        <taxon>Pseudomonadati</taxon>
        <taxon>Pseudomonadota</taxon>
        <taxon>Gammaproteobacteria</taxon>
        <taxon>Moraxellales</taxon>
        <taxon>Moraxellaceae</taxon>
        <taxon>Acinetobacter</taxon>
    </lineage>
</organism>
<evidence type="ECO:0000313" key="7">
    <source>
        <dbReference type="Proteomes" id="UP001284094"/>
    </source>
</evidence>
<dbReference type="Gene3D" id="3.40.630.30">
    <property type="match status" value="1"/>
</dbReference>
<proteinExistence type="predicted"/>
<dbReference type="EMBL" id="WLYL01000061">
    <property type="protein sequence ID" value="MTD12228.1"/>
    <property type="molecule type" value="Genomic_DNA"/>
</dbReference>
<dbReference type="EMBL" id="JAXHPO010000102">
    <property type="protein sequence ID" value="MDY6551574.1"/>
    <property type="molecule type" value="Genomic_DNA"/>
</dbReference>
<dbReference type="PANTHER" id="PTHR43072">
    <property type="entry name" value="N-ACETYLTRANSFERASE"/>
    <property type="match status" value="1"/>
</dbReference>
<dbReference type="RefSeq" id="WP_154773758.1">
    <property type="nucleotide sequence ID" value="NZ_JAXHPO010000102.1"/>
</dbReference>
<dbReference type="Pfam" id="PF13420">
    <property type="entry name" value="Acetyltransf_4"/>
    <property type="match status" value="1"/>
</dbReference>
<dbReference type="CDD" id="cd04301">
    <property type="entry name" value="NAT_SF"/>
    <property type="match status" value="1"/>
</dbReference>
<dbReference type="PANTHER" id="PTHR43072:SF23">
    <property type="entry name" value="UPF0039 PROTEIN C11D3.02C"/>
    <property type="match status" value="1"/>
</dbReference>
<accession>A0A6L6GI80</accession>
<evidence type="ECO:0000256" key="2">
    <source>
        <dbReference type="ARBA" id="ARBA00023315"/>
    </source>
</evidence>
<evidence type="ECO:0000313" key="4">
    <source>
        <dbReference type="EMBL" id="MDY6551574.1"/>
    </source>
</evidence>
<sequence length="169" mass="19691">MSYIIRPATEQDLPEILEIYNAEILNGLATWNEQPYDLKYFQTWLKQLQQQNFPVFVIEDSIKNKVAGYADYASFRNFSGYKYSVEHSVYISPEYAKQGLGKRLMQHLIEHAKLNNMHVMIAGIDHENIGSIELHKKLGFVQTGYMPQVGQKFGNWRDLVLMQLMLNNE</sequence>
<feature type="domain" description="N-acetyltransferase" evidence="3">
    <location>
        <begin position="3"/>
        <end position="167"/>
    </location>
</feature>
<name>A0A6L6GI80_9GAMM</name>
<reference evidence="4" key="2">
    <citation type="submission" date="2023-11" db="EMBL/GenBank/DDBJ databases">
        <authorList>
            <person name="Kyselkova M."/>
            <person name="Xanthopoulou K."/>
            <person name="Shestivska V."/>
            <person name="Spanelova P."/>
            <person name="Maixnerova M."/>
            <person name="Higgins P.G."/>
            <person name="Nemec A."/>
        </authorList>
    </citation>
    <scope>NUCLEOTIDE SEQUENCE</scope>
    <source>
        <strain evidence="4">ANC 7225</strain>
    </source>
</reference>
<dbReference type="Proteomes" id="UP000473854">
    <property type="component" value="Unassembled WGS sequence"/>
</dbReference>
<comment type="caution">
    <text evidence="5">The sequence shown here is derived from an EMBL/GenBank/DDBJ whole genome shotgun (WGS) entry which is preliminary data.</text>
</comment>
<dbReference type="Proteomes" id="UP001284094">
    <property type="component" value="Unassembled WGS sequence"/>
</dbReference>
<dbReference type="PROSITE" id="PS51186">
    <property type="entry name" value="GNAT"/>
    <property type="match status" value="1"/>
</dbReference>
<dbReference type="InterPro" id="IPR016181">
    <property type="entry name" value="Acyl_CoA_acyltransferase"/>
</dbReference>
<reference evidence="4 7" key="3">
    <citation type="journal article" date="2024" name="Syst. Appl. Microbiol.">
        <title>Evidence for the occurrence of Acinetobacter faecalis in cattle feces and its emended description.</title>
        <authorList>
            <person name="Kyselkova M."/>
            <person name="Xanthopoulou K."/>
            <person name="Shestivska V."/>
            <person name="Spanelova P."/>
            <person name="Maixnerova M."/>
            <person name="Higgins P.G."/>
            <person name="Nemec A."/>
        </authorList>
    </citation>
    <scope>NUCLEOTIDE SEQUENCE [LARGE SCALE GENOMIC DNA]</scope>
    <source>
        <strain evidence="4 7">ANC 7225</strain>
    </source>
</reference>
<dbReference type="GO" id="GO:0016747">
    <property type="term" value="F:acyltransferase activity, transferring groups other than amino-acyl groups"/>
    <property type="evidence" value="ECO:0007669"/>
    <property type="project" value="InterPro"/>
</dbReference>
<evidence type="ECO:0000256" key="1">
    <source>
        <dbReference type="ARBA" id="ARBA00022679"/>
    </source>
</evidence>
<evidence type="ECO:0000313" key="6">
    <source>
        <dbReference type="Proteomes" id="UP000473854"/>
    </source>
</evidence>
<gene>
    <name evidence="5" type="ORF">GIX10_12570</name>
    <name evidence="4" type="ORF">SKM48_12625</name>
</gene>
<protein>
    <submittedName>
        <fullName evidence="5">GNAT family N-acetyltransferase</fullName>
    </submittedName>
    <submittedName>
        <fullName evidence="4">N-acetyltransferase family protein</fullName>
    </submittedName>
</protein>
<evidence type="ECO:0000259" key="3">
    <source>
        <dbReference type="PROSITE" id="PS51186"/>
    </source>
</evidence>
<dbReference type="AlphaFoldDB" id="A0A6L6GI80"/>
<keyword evidence="7" id="KW-1185">Reference proteome</keyword>
<reference evidence="5 6" key="1">
    <citation type="submission" date="2019-11" db="EMBL/GenBank/DDBJ databases">
        <authorList>
            <person name="An D."/>
        </authorList>
    </citation>
    <scope>NUCLEOTIDE SEQUENCE [LARGE SCALE GENOMIC DNA]</scope>
    <source>
        <strain evidence="5 6">YIM 103518</strain>
    </source>
</reference>
<keyword evidence="2" id="KW-0012">Acyltransferase</keyword>
<dbReference type="SUPFAM" id="SSF55729">
    <property type="entry name" value="Acyl-CoA N-acyltransferases (Nat)"/>
    <property type="match status" value="1"/>
</dbReference>
<dbReference type="InterPro" id="IPR000182">
    <property type="entry name" value="GNAT_dom"/>
</dbReference>
<evidence type="ECO:0000313" key="5">
    <source>
        <dbReference type="EMBL" id="MTD12228.1"/>
    </source>
</evidence>
<keyword evidence="1 5" id="KW-0808">Transferase</keyword>